<organism evidence="1 2">
    <name type="scientific">Rhodococcus sacchari</name>
    <dbReference type="NCBI Taxonomy" id="2962047"/>
    <lineage>
        <taxon>Bacteria</taxon>
        <taxon>Bacillati</taxon>
        <taxon>Actinomycetota</taxon>
        <taxon>Actinomycetes</taxon>
        <taxon>Mycobacteriales</taxon>
        <taxon>Nocardiaceae</taxon>
        <taxon>Rhodococcus</taxon>
    </lineage>
</organism>
<evidence type="ECO:0000313" key="2">
    <source>
        <dbReference type="Proteomes" id="UP001156484"/>
    </source>
</evidence>
<gene>
    <name evidence="1" type="ORF">OED52_06980</name>
</gene>
<name>A0ACD4DJP9_9NOCA</name>
<reference evidence="1" key="1">
    <citation type="submission" date="2022-10" db="EMBL/GenBank/DDBJ databases">
        <title>Rhodococcus ferula Z13 complete genome.</title>
        <authorList>
            <person name="Long X."/>
            <person name="Zang M."/>
        </authorList>
    </citation>
    <scope>NUCLEOTIDE SEQUENCE</scope>
    <source>
        <strain evidence="1">Z13</strain>
    </source>
</reference>
<protein>
    <submittedName>
        <fullName evidence="1">Uncharacterized protein</fullName>
    </submittedName>
</protein>
<proteinExistence type="predicted"/>
<keyword evidence="2" id="KW-1185">Reference proteome</keyword>
<dbReference type="Proteomes" id="UP001156484">
    <property type="component" value="Chromosome"/>
</dbReference>
<evidence type="ECO:0000313" key="1">
    <source>
        <dbReference type="EMBL" id="UYP20271.1"/>
    </source>
</evidence>
<accession>A0ACD4DJP9</accession>
<dbReference type="EMBL" id="CP107551">
    <property type="protein sequence ID" value="UYP20271.1"/>
    <property type="molecule type" value="Genomic_DNA"/>
</dbReference>
<sequence length="64" mass="7168">MDNAAKHGSGRPEDNDDLTGQKISRMVDDLEQKIERERDEEGVPGSVSDREETDQVEPDDQAPE</sequence>